<keyword evidence="8" id="KW-1185">Reference proteome</keyword>
<feature type="domain" description="Amidohydrolase-related" evidence="5">
    <location>
        <begin position="90"/>
        <end position="358"/>
    </location>
</feature>
<sequence>MPTFPKSLTEMDAGTNDSFGNAAARLMDAALGKIPADLVVINARVLNVFTGELPENCGICVKDGKVAYVGTGVEEMADSDTHVIDAGGMTVIPGFIDGHTHMAASLVPEEFLKYAMTGGTTTIVTEVFEGYFAAGLAGVTDYLAACREQPIKIFATAPAMVSISSLSAGIDTEDLQALLSRPEILGMGEAYWQEVLQHPERYMAAFEMVRKSGKTLEGHTAGASEQKLAAYLAAGISSCHEPISAEEALSRLRQGLYVMIREGSVRKDLEAVSEIRHKNIDLRRAALVSDGITPEALSRSGYMETIVQKAIDLGFAPVDAIRMATLNVAEHFRMDLQIGAVAPGRDADFVLIPDISTICARCVVSRGKVIAENGKLLVSPRPHVFAQTAYNTVRLPRDLDAADFAVTAPDLEPVQRVRVMEMVTDLVTREKIMDLPVINGGIAADPENDIAKAAAVNFRQDPGRCFTGLVKGFGIKAGAMAASGAWDTSDLVAVGVNDADMAAAINRVSHNSGGIVAVKHGRVIGELALPVLGVMTEQPMADIIEANREIKSAASSLGIGFPDPVLSLLTLTGAAIPFIRLCEQGLVDLKTGQHLDLFA</sequence>
<dbReference type="InterPro" id="IPR032466">
    <property type="entry name" value="Metal_Hydrolase"/>
</dbReference>
<dbReference type="PANTHER" id="PTHR11113:SF2">
    <property type="entry name" value="ADENINE DEAMINASE"/>
    <property type="match status" value="1"/>
</dbReference>
<dbReference type="InterPro" id="IPR006680">
    <property type="entry name" value="Amidohydro-rel"/>
</dbReference>
<evidence type="ECO:0000256" key="3">
    <source>
        <dbReference type="ARBA" id="ARBA00022801"/>
    </source>
</evidence>
<dbReference type="RefSeq" id="WP_232364679.1">
    <property type="nucleotide sequence ID" value="NZ_JACDUS010000003.1"/>
</dbReference>
<dbReference type="Proteomes" id="UP000525298">
    <property type="component" value="Unassembled WGS sequence"/>
</dbReference>
<protein>
    <recommendedName>
        <fullName evidence="2">adenine deaminase</fullName>
        <ecNumber evidence="2">3.5.4.2</ecNumber>
    </recommendedName>
</protein>
<dbReference type="Pfam" id="PF01979">
    <property type="entry name" value="Amidohydro_1"/>
    <property type="match status" value="1"/>
</dbReference>
<dbReference type="GO" id="GO:0000034">
    <property type="term" value="F:adenine deaminase activity"/>
    <property type="evidence" value="ECO:0007669"/>
    <property type="project" value="UniProtKB-EC"/>
</dbReference>
<reference evidence="7 8" key="1">
    <citation type="submission" date="2020-07" db="EMBL/GenBank/DDBJ databases">
        <title>Genomic Encyclopedia of Type Strains, Phase IV (KMG-IV): sequencing the most valuable type-strain genomes for metagenomic binning, comparative biology and taxonomic classification.</title>
        <authorList>
            <person name="Goeker M."/>
        </authorList>
    </citation>
    <scope>NUCLEOTIDE SEQUENCE [LARGE SCALE GENOMIC DNA]</scope>
    <source>
        <strain evidence="7 8">DSM 17721</strain>
    </source>
</reference>
<dbReference type="Gene3D" id="2.30.40.10">
    <property type="entry name" value="Urease, subunit C, domain 1"/>
    <property type="match status" value="1"/>
</dbReference>
<feature type="domain" description="Adenine deaminase C-terminal" evidence="6">
    <location>
        <begin position="426"/>
        <end position="591"/>
    </location>
</feature>
<evidence type="ECO:0000259" key="6">
    <source>
        <dbReference type="Pfam" id="PF13382"/>
    </source>
</evidence>
<dbReference type="SUPFAM" id="SSF51556">
    <property type="entry name" value="Metallo-dependent hydrolases"/>
    <property type="match status" value="1"/>
</dbReference>
<organism evidence="7 8">
    <name type="scientific">Desulfosalsimonas propionicica</name>
    <dbReference type="NCBI Taxonomy" id="332175"/>
    <lineage>
        <taxon>Bacteria</taxon>
        <taxon>Pseudomonadati</taxon>
        <taxon>Thermodesulfobacteriota</taxon>
        <taxon>Desulfobacteria</taxon>
        <taxon>Desulfobacterales</taxon>
        <taxon>Desulfosalsimonadaceae</taxon>
        <taxon>Desulfosalsimonas</taxon>
    </lineage>
</organism>
<name>A0A7W0C8C2_9BACT</name>
<dbReference type="InterPro" id="IPR026912">
    <property type="entry name" value="Adenine_deam_C"/>
</dbReference>
<evidence type="ECO:0000259" key="5">
    <source>
        <dbReference type="Pfam" id="PF01979"/>
    </source>
</evidence>
<comment type="catalytic activity">
    <reaction evidence="4">
        <text>adenine + H2O + H(+) = hypoxanthine + NH4(+)</text>
        <dbReference type="Rhea" id="RHEA:23688"/>
        <dbReference type="ChEBI" id="CHEBI:15377"/>
        <dbReference type="ChEBI" id="CHEBI:15378"/>
        <dbReference type="ChEBI" id="CHEBI:16708"/>
        <dbReference type="ChEBI" id="CHEBI:17368"/>
        <dbReference type="ChEBI" id="CHEBI:28938"/>
        <dbReference type="EC" id="3.5.4.2"/>
    </reaction>
</comment>
<comment type="similarity">
    <text evidence="1">Belongs to the metallo-dependent hydrolases superfamily. Adenine deaminase family.</text>
</comment>
<dbReference type="Pfam" id="PF13382">
    <property type="entry name" value="Adenine_deam_C"/>
    <property type="match status" value="1"/>
</dbReference>
<dbReference type="AlphaFoldDB" id="A0A7W0C8C2"/>
<keyword evidence="3 7" id="KW-0378">Hydrolase</keyword>
<comment type="caution">
    <text evidence="7">The sequence shown here is derived from an EMBL/GenBank/DDBJ whole genome shotgun (WGS) entry which is preliminary data.</text>
</comment>
<gene>
    <name evidence="7" type="ORF">HNR65_001333</name>
</gene>
<evidence type="ECO:0000313" key="8">
    <source>
        <dbReference type="Proteomes" id="UP000525298"/>
    </source>
</evidence>
<accession>A0A7W0C8C2</accession>
<dbReference type="EMBL" id="JACDUS010000003">
    <property type="protein sequence ID" value="MBA2881007.1"/>
    <property type="molecule type" value="Genomic_DNA"/>
</dbReference>
<dbReference type="PANTHER" id="PTHR11113">
    <property type="entry name" value="N-ACETYLGLUCOSAMINE-6-PHOSPHATE DEACETYLASE"/>
    <property type="match status" value="1"/>
</dbReference>
<dbReference type="EC" id="3.5.4.2" evidence="2"/>
<evidence type="ECO:0000256" key="2">
    <source>
        <dbReference type="ARBA" id="ARBA00012782"/>
    </source>
</evidence>
<evidence type="ECO:0000313" key="7">
    <source>
        <dbReference type="EMBL" id="MBA2881007.1"/>
    </source>
</evidence>
<proteinExistence type="inferred from homology"/>
<dbReference type="Gene3D" id="3.20.20.140">
    <property type="entry name" value="Metal-dependent hydrolases"/>
    <property type="match status" value="1"/>
</dbReference>
<evidence type="ECO:0000256" key="1">
    <source>
        <dbReference type="ARBA" id="ARBA00006773"/>
    </source>
</evidence>
<dbReference type="InterPro" id="IPR011059">
    <property type="entry name" value="Metal-dep_hydrolase_composite"/>
</dbReference>
<dbReference type="SUPFAM" id="SSF51338">
    <property type="entry name" value="Composite domain of metallo-dependent hydrolases"/>
    <property type="match status" value="1"/>
</dbReference>
<evidence type="ECO:0000256" key="4">
    <source>
        <dbReference type="ARBA" id="ARBA00047720"/>
    </source>
</evidence>